<comment type="caution">
    <text evidence="1">The sequence shown here is derived from an EMBL/GenBank/DDBJ whole genome shotgun (WGS) entry which is preliminary data.</text>
</comment>
<reference evidence="1" key="1">
    <citation type="journal article" date="2023" name="PLoS Negl. Trop. Dis.">
        <title>A genome sequence for Biomphalaria pfeifferi, the major vector snail for the human-infecting parasite Schistosoma mansoni.</title>
        <authorList>
            <person name="Bu L."/>
            <person name="Lu L."/>
            <person name="Laidemitt M.R."/>
            <person name="Zhang S.M."/>
            <person name="Mutuku M."/>
            <person name="Mkoji G."/>
            <person name="Steinauer M."/>
            <person name="Loker E.S."/>
        </authorList>
    </citation>
    <scope>NUCLEOTIDE SEQUENCE</scope>
    <source>
        <strain evidence="1">KasaAsao</strain>
    </source>
</reference>
<keyword evidence="2" id="KW-1185">Reference proteome</keyword>
<evidence type="ECO:0000313" key="2">
    <source>
        <dbReference type="Proteomes" id="UP001233172"/>
    </source>
</evidence>
<protein>
    <submittedName>
        <fullName evidence="1">Mucin-2</fullName>
    </submittedName>
</protein>
<reference evidence="1" key="2">
    <citation type="submission" date="2023-04" db="EMBL/GenBank/DDBJ databases">
        <authorList>
            <person name="Bu L."/>
            <person name="Lu L."/>
            <person name="Laidemitt M.R."/>
            <person name="Zhang S.M."/>
            <person name="Mutuku M."/>
            <person name="Mkoji G."/>
            <person name="Steinauer M."/>
            <person name="Loker E.S."/>
        </authorList>
    </citation>
    <scope>NUCLEOTIDE SEQUENCE</scope>
    <source>
        <strain evidence="1">KasaAsao</strain>
        <tissue evidence="1">Whole Snail</tissue>
    </source>
</reference>
<proteinExistence type="predicted"/>
<accession>A0AAD8FIQ5</accession>
<feature type="non-terminal residue" evidence="1">
    <location>
        <position position="75"/>
    </location>
</feature>
<name>A0AAD8FIQ5_BIOPF</name>
<organism evidence="1 2">
    <name type="scientific">Biomphalaria pfeifferi</name>
    <name type="common">Bloodfluke planorb</name>
    <name type="synonym">Freshwater snail</name>
    <dbReference type="NCBI Taxonomy" id="112525"/>
    <lineage>
        <taxon>Eukaryota</taxon>
        <taxon>Metazoa</taxon>
        <taxon>Spiralia</taxon>
        <taxon>Lophotrochozoa</taxon>
        <taxon>Mollusca</taxon>
        <taxon>Gastropoda</taxon>
        <taxon>Heterobranchia</taxon>
        <taxon>Euthyneura</taxon>
        <taxon>Panpulmonata</taxon>
        <taxon>Hygrophila</taxon>
        <taxon>Lymnaeoidea</taxon>
        <taxon>Planorbidae</taxon>
        <taxon>Biomphalaria</taxon>
    </lineage>
</organism>
<gene>
    <name evidence="1" type="ORF">Bpfe_003944</name>
</gene>
<dbReference type="Proteomes" id="UP001233172">
    <property type="component" value="Unassembled WGS sequence"/>
</dbReference>
<evidence type="ECO:0000313" key="1">
    <source>
        <dbReference type="EMBL" id="KAK0066512.1"/>
    </source>
</evidence>
<dbReference type="AlphaFoldDB" id="A0AAD8FIQ5"/>
<sequence>PPEYQNVRATVPNPIVVGQSVFLVCSSIEFLASNATAQWQLQRLSDPNFITFTSIKFPEEQLRVENITGTPDDIG</sequence>
<dbReference type="EMBL" id="JASAOG010000010">
    <property type="protein sequence ID" value="KAK0066512.1"/>
    <property type="molecule type" value="Genomic_DNA"/>
</dbReference>
<feature type="non-terminal residue" evidence="1">
    <location>
        <position position="1"/>
    </location>
</feature>